<proteinExistence type="predicted"/>
<gene>
    <name evidence="2" type="ORF">EDB92DRAFT_1484399</name>
</gene>
<evidence type="ECO:0000313" key="2">
    <source>
        <dbReference type="EMBL" id="KAH8984410.1"/>
    </source>
</evidence>
<protein>
    <submittedName>
        <fullName evidence="2">Uncharacterized protein</fullName>
    </submittedName>
</protein>
<name>A0AAD4Q7F3_9AGAM</name>
<reference evidence="2" key="1">
    <citation type="submission" date="2022-01" db="EMBL/GenBank/DDBJ databases">
        <title>Comparative genomics reveals a dynamic genome evolution in the ectomycorrhizal milk-cap (Lactarius) mushrooms.</title>
        <authorList>
            <consortium name="DOE Joint Genome Institute"/>
            <person name="Lebreton A."/>
            <person name="Tang N."/>
            <person name="Kuo A."/>
            <person name="LaButti K."/>
            <person name="Drula E."/>
            <person name="Barry K."/>
            <person name="Clum A."/>
            <person name="Lipzen A."/>
            <person name="Mousain D."/>
            <person name="Ng V."/>
            <person name="Wang R."/>
            <person name="Wang X."/>
            <person name="Dai Y."/>
            <person name="Henrissat B."/>
            <person name="Grigoriev I.V."/>
            <person name="Guerin-Laguette A."/>
            <person name="Yu F."/>
            <person name="Martin F.M."/>
        </authorList>
    </citation>
    <scope>NUCLEOTIDE SEQUENCE</scope>
    <source>
        <strain evidence="2">QP</strain>
    </source>
</reference>
<dbReference type="EMBL" id="JAKELL010000076">
    <property type="protein sequence ID" value="KAH8984410.1"/>
    <property type="molecule type" value="Genomic_DNA"/>
</dbReference>
<accession>A0AAD4Q7F3</accession>
<dbReference type="Proteomes" id="UP001201163">
    <property type="component" value="Unassembled WGS sequence"/>
</dbReference>
<evidence type="ECO:0000256" key="1">
    <source>
        <dbReference type="SAM" id="MobiDB-lite"/>
    </source>
</evidence>
<keyword evidence="3" id="KW-1185">Reference proteome</keyword>
<organism evidence="2 3">
    <name type="scientific">Lactarius akahatsu</name>
    <dbReference type="NCBI Taxonomy" id="416441"/>
    <lineage>
        <taxon>Eukaryota</taxon>
        <taxon>Fungi</taxon>
        <taxon>Dikarya</taxon>
        <taxon>Basidiomycota</taxon>
        <taxon>Agaricomycotina</taxon>
        <taxon>Agaricomycetes</taxon>
        <taxon>Russulales</taxon>
        <taxon>Russulaceae</taxon>
        <taxon>Lactarius</taxon>
    </lineage>
</organism>
<comment type="caution">
    <text evidence="2">The sequence shown here is derived from an EMBL/GenBank/DDBJ whole genome shotgun (WGS) entry which is preliminary data.</text>
</comment>
<sequence length="159" mass="17019">MRRSTMSRPHYAPLLTGARICCKAIKSVERGAAISHDFRGGPAKIHGLSESLGCAGCGRRTRSRGRGASPCPDSAVQPKLEPDDYGASASPKECPGPSITSENVDSATHWRRDIRHALGEPGIGLSTMSNCLNRSAWTTNYEARACRTGTGTANFKYII</sequence>
<evidence type="ECO:0000313" key="3">
    <source>
        <dbReference type="Proteomes" id="UP001201163"/>
    </source>
</evidence>
<dbReference type="AlphaFoldDB" id="A0AAD4Q7F3"/>
<feature type="region of interest" description="Disordered" evidence="1">
    <location>
        <begin position="58"/>
        <end position="106"/>
    </location>
</feature>